<dbReference type="AlphaFoldDB" id="A0A1Y1X603"/>
<dbReference type="STRING" id="1314790.A0A1Y1X603"/>
<evidence type="ECO:0008006" key="4">
    <source>
        <dbReference type="Google" id="ProtNLM"/>
    </source>
</evidence>
<dbReference type="OrthoDB" id="20273at2759"/>
<evidence type="ECO:0000256" key="1">
    <source>
        <dbReference type="SAM" id="Phobius"/>
    </source>
</evidence>
<dbReference type="Proteomes" id="UP000193498">
    <property type="component" value="Unassembled WGS sequence"/>
</dbReference>
<dbReference type="InParanoid" id="A0A1Y1X603"/>
<evidence type="ECO:0000313" key="2">
    <source>
        <dbReference type="EMBL" id="ORX80806.1"/>
    </source>
</evidence>
<keyword evidence="1" id="KW-0472">Membrane</keyword>
<organism evidence="2 3">
    <name type="scientific">Basidiobolus meristosporus CBS 931.73</name>
    <dbReference type="NCBI Taxonomy" id="1314790"/>
    <lineage>
        <taxon>Eukaryota</taxon>
        <taxon>Fungi</taxon>
        <taxon>Fungi incertae sedis</taxon>
        <taxon>Zoopagomycota</taxon>
        <taxon>Entomophthoromycotina</taxon>
        <taxon>Basidiobolomycetes</taxon>
        <taxon>Basidiobolales</taxon>
        <taxon>Basidiobolaceae</taxon>
        <taxon>Basidiobolus</taxon>
    </lineage>
</organism>
<proteinExistence type="predicted"/>
<reference evidence="2 3" key="1">
    <citation type="submission" date="2016-07" db="EMBL/GenBank/DDBJ databases">
        <title>Pervasive Adenine N6-methylation of Active Genes in Fungi.</title>
        <authorList>
            <consortium name="DOE Joint Genome Institute"/>
            <person name="Mondo S.J."/>
            <person name="Dannebaum R.O."/>
            <person name="Kuo R.C."/>
            <person name="Labutti K."/>
            <person name="Haridas S."/>
            <person name="Kuo A."/>
            <person name="Salamov A."/>
            <person name="Ahrendt S.R."/>
            <person name="Lipzen A."/>
            <person name="Sullivan W."/>
            <person name="Andreopoulos W.B."/>
            <person name="Clum A."/>
            <person name="Lindquist E."/>
            <person name="Daum C."/>
            <person name="Ramamoorthy G.K."/>
            <person name="Gryganskyi A."/>
            <person name="Culley D."/>
            <person name="Magnuson J.K."/>
            <person name="James T.Y."/>
            <person name="O'Malley M.A."/>
            <person name="Stajich J.E."/>
            <person name="Spatafora J.W."/>
            <person name="Visel A."/>
            <person name="Grigoriev I.V."/>
        </authorList>
    </citation>
    <scope>NUCLEOTIDE SEQUENCE [LARGE SCALE GENOMIC DNA]</scope>
    <source>
        <strain evidence="2 3">CBS 931.73</strain>
    </source>
</reference>
<accession>A0A1Y1X603</accession>
<keyword evidence="1" id="KW-1133">Transmembrane helix</keyword>
<evidence type="ECO:0000313" key="3">
    <source>
        <dbReference type="Proteomes" id="UP000193498"/>
    </source>
</evidence>
<dbReference type="EMBL" id="MCFE01000727">
    <property type="protein sequence ID" value="ORX80806.1"/>
    <property type="molecule type" value="Genomic_DNA"/>
</dbReference>
<keyword evidence="3" id="KW-1185">Reference proteome</keyword>
<sequence length="180" mass="20153">MGKSSSYRNHNPKISRNEYHPQKARGKCYYCIGFFLCLLFVSAGIVTFLLYVRVPTITFNAIAPAEQGIAPFALEGTQTIVFNFRLNITVVNPNFLGARFDKIIATGYHPLLPGVKFGNGTLKEVNITQQNSTVLLFPFTLYYGKPMDPDDRVLKDIAGRCGLIPGQDKKPITIEYEIEL</sequence>
<gene>
    <name evidence="2" type="ORF">K493DRAFT_270711</name>
</gene>
<keyword evidence="1" id="KW-0812">Transmembrane</keyword>
<feature type="transmembrane region" description="Helical" evidence="1">
    <location>
        <begin position="28"/>
        <end position="52"/>
    </location>
</feature>
<name>A0A1Y1X603_9FUNG</name>
<comment type="caution">
    <text evidence="2">The sequence shown here is derived from an EMBL/GenBank/DDBJ whole genome shotgun (WGS) entry which is preliminary data.</text>
</comment>
<protein>
    <recommendedName>
        <fullName evidence="4">Late embryogenesis abundant protein LEA-2 subgroup domain-containing protein</fullName>
    </recommendedName>
</protein>
<feature type="non-terminal residue" evidence="2">
    <location>
        <position position="180"/>
    </location>
</feature>